<feature type="transmembrane region" description="Helical" evidence="7">
    <location>
        <begin position="311"/>
        <end position="337"/>
    </location>
</feature>
<evidence type="ECO:0000256" key="2">
    <source>
        <dbReference type="ARBA" id="ARBA00005585"/>
    </source>
</evidence>
<accession>A0A7S2YAG1</accession>
<keyword evidence="6" id="KW-0325">Glycoprotein</keyword>
<dbReference type="Gene3D" id="1.20.1640.10">
    <property type="entry name" value="Multidrug efflux transporter AcrB transmembrane domain"/>
    <property type="match status" value="1"/>
</dbReference>
<dbReference type="SUPFAM" id="SSF82866">
    <property type="entry name" value="Multidrug efflux transporter AcrB transmembrane domain"/>
    <property type="match status" value="1"/>
</dbReference>
<dbReference type="PROSITE" id="PS50156">
    <property type="entry name" value="SSD"/>
    <property type="match status" value="1"/>
</dbReference>
<keyword evidence="4 7" id="KW-1133">Transmembrane helix</keyword>
<dbReference type="PANTHER" id="PTHR10796:SF92">
    <property type="entry name" value="PATCHED-RELATED, ISOFORM A"/>
    <property type="match status" value="1"/>
</dbReference>
<protein>
    <recommendedName>
        <fullName evidence="8">SSD domain-containing protein</fullName>
    </recommendedName>
</protein>
<reference evidence="9" key="1">
    <citation type="submission" date="2021-01" db="EMBL/GenBank/DDBJ databases">
        <authorList>
            <person name="Corre E."/>
            <person name="Pelletier E."/>
            <person name="Niang G."/>
            <person name="Scheremetjew M."/>
            <person name="Finn R."/>
            <person name="Kale V."/>
            <person name="Holt S."/>
            <person name="Cochrane G."/>
            <person name="Meng A."/>
            <person name="Brown T."/>
            <person name="Cohen L."/>
        </authorList>
    </citation>
    <scope>NUCLEOTIDE SEQUENCE</scope>
    <source>
        <strain evidence="9">CCMP125</strain>
    </source>
</reference>
<evidence type="ECO:0000256" key="5">
    <source>
        <dbReference type="ARBA" id="ARBA00023136"/>
    </source>
</evidence>
<comment type="subcellular location">
    <subcellularLocation>
        <location evidence="1">Membrane</location>
        <topology evidence="1">Multi-pass membrane protein</topology>
    </subcellularLocation>
</comment>
<evidence type="ECO:0000256" key="1">
    <source>
        <dbReference type="ARBA" id="ARBA00004141"/>
    </source>
</evidence>
<dbReference type="InterPro" id="IPR000731">
    <property type="entry name" value="SSD"/>
</dbReference>
<dbReference type="AlphaFoldDB" id="A0A7S2YAG1"/>
<dbReference type="Pfam" id="PF02460">
    <property type="entry name" value="Patched"/>
    <property type="match status" value="1"/>
</dbReference>
<sequence>MYEAIAPAAEVKQHGFSGKWTGMVQAIHAPVVSFLQGLTQLSAKNPKRTISTVATISIFLLVVGLFTNFSLDVDEDKLWTPQGSNAIKHMDWIDDVSGFPESTHDLLMFFHADGSDILGQDQVSRIFEALDAVRAVDNYAEMCADSSYVNADGEKTCEIEGVVKFWSLDSGIFEAEISSDEEAIAAMSNTTFPDGTPVKEKSIFGKPSRNSEGTLTSALSYTVSVKFPPTDAAEKFEDKVLDILLDMRDNWADDKSNSLVLEVTAEGSFGDEFERAIFNDIPLIPLVFLIMSVFTALVFTKRDKVQSRAFLGFCAVLAVLLSLLSGFGFLFICGVPFTSMTQILPFVIFGIGE</sequence>
<organism evidence="9">
    <name type="scientific">Entomoneis paludosa</name>
    <dbReference type="NCBI Taxonomy" id="265537"/>
    <lineage>
        <taxon>Eukaryota</taxon>
        <taxon>Sar</taxon>
        <taxon>Stramenopiles</taxon>
        <taxon>Ochrophyta</taxon>
        <taxon>Bacillariophyta</taxon>
        <taxon>Bacillariophyceae</taxon>
        <taxon>Bacillariophycidae</taxon>
        <taxon>Entomoneidaceae</taxon>
        <taxon>Entomoneis</taxon>
    </lineage>
</organism>
<feature type="transmembrane region" description="Helical" evidence="7">
    <location>
        <begin position="281"/>
        <end position="299"/>
    </location>
</feature>
<dbReference type="InterPro" id="IPR051697">
    <property type="entry name" value="Patched_domain-protein"/>
</dbReference>
<dbReference type="EMBL" id="HBHT01016540">
    <property type="protein sequence ID" value="CAD9963668.1"/>
    <property type="molecule type" value="Transcribed_RNA"/>
</dbReference>
<proteinExistence type="inferred from homology"/>
<keyword evidence="5 7" id="KW-0472">Membrane</keyword>
<gene>
    <name evidence="9" type="ORF">APAL1065_LOCUS11033</name>
</gene>
<name>A0A7S2YAG1_9STRA</name>
<dbReference type="GO" id="GO:0016020">
    <property type="term" value="C:membrane"/>
    <property type="evidence" value="ECO:0007669"/>
    <property type="project" value="UniProtKB-SubCell"/>
</dbReference>
<feature type="transmembrane region" description="Helical" evidence="7">
    <location>
        <begin position="50"/>
        <end position="71"/>
    </location>
</feature>
<evidence type="ECO:0000256" key="7">
    <source>
        <dbReference type="SAM" id="Phobius"/>
    </source>
</evidence>
<feature type="domain" description="SSD" evidence="8">
    <location>
        <begin position="280"/>
        <end position="353"/>
    </location>
</feature>
<comment type="similarity">
    <text evidence="2">Belongs to the patched family.</text>
</comment>
<evidence type="ECO:0000313" key="9">
    <source>
        <dbReference type="EMBL" id="CAD9963668.1"/>
    </source>
</evidence>
<evidence type="ECO:0000256" key="6">
    <source>
        <dbReference type="ARBA" id="ARBA00023180"/>
    </source>
</evidence>
<dbReference type="InterPro" id="IPR003392">
    <property type="entry name" value="PTHD_SSD"/>
</dbReference>
<dbReference type="PANTHER" id="PTHR10796">
    <property type="entry name" value="PATCHED-RELATED"/>
    <property type="match status" value="1"/>
</dbReference>
<evidence type="ECO:0000256" key="4">
    <source>
        <dbReference type="ARBA" id="ARBA00022989"/>
    </source>
</evidence>
<evidence type="ECO:0000259" key="8">
    <source>
        <dbReference type="PROSITE" id="PS50156"/>
    </source>
</evidence>
<keyword evidence="3 7" id="KW-0812">Transmembrane</keyword>
<evidence type="ECO:0000256" key="3">
    <source>
        <dbReference type="ARBA" id="ARBA00022692"/>
    </source>
</evidence>